<name>A0AC35U5E6_9BILA</name>
<dbReference type="Proteomes" id="UP000095286">
    <property type="component" value="Unplaced"/>
</dbReference>
<evidence type="ECO:0000313" key="1">
    <source>
        <dbReference type="Proteomes" id="UP000095286"/>
    </source>
</evidence>
<reference evidence="2" key="1">
    <citation type="submission" date="2016-11" db="UniProtKB">
        <authorList>
            <consortium name="WormBaseParasite"/>
        </authorList>
    </citation>
    <scope>IDENTIFICATION</scope>
    <source>
        <strain evidence="2">KR3021</strain>
    </source>
</reference>
<dbReference type="WBParaSite" id="RSKR_0000761800.1">
    <property type="protein sequence ID" value="RSKR_0000761800.1"/>
    <property type="gene ID" value="RSKR_0000761800"/>
</dbReference>
<organism evidence="1 2">
    <name type="scientific">Rhabditophanes sp. KR3021</name>
    <dbReference type="NCBI Taxonomy" id="114890"/>
    <lineage>
        <taxon>Eukaryota</taxon>
        <taxon>Metazoa</taxon>
        <taxon>Ecdysozoa</taxon>
        <taxon>Nematoda</taxon>
        <taxon>Chromadorea</taxon>
        <taxon>Rhabditida</taxon>
        <taxon>Tylenchina</taxon>
        <taxon>Panagrolaimomorpha</taxon>
        <taxon>Strongyloidoidea</taxon>
        <taxon>Alloionematidae</taxon>
        <taxon>Rhabditophanes</taxon>
    </lineage>
</organism>
<protein>
    <submittedName>
        <fullName evidence="2">FoP_duplication domain-containing protein</fullName>
    </submittedName>
</protein>
<sequence>MNSSAIDMSLDDIITKNKKTNGKNNLNRVIKRKGAFKKREFTGDNKSKQIEGGVLEISNLPFNIAKADVEVLLKKYSVRVSMKKNKNGRSSGSCMVFTTKKSEVLMIIKDFRGVCIDNRMLKLTDKTFPDKKIDEKKDGGKAKGTRSGKKVEVPKSVEDLDKELDAYMNH</sequence>
<evidence type="ECO:0000313" key="2">
    <source>
        <dbReference type="WBParaSite" id="RSKR_0000761800.1"/>
    </source>
</evidence>
<proteinExistence type="predicted"/>
<accession>A0AC35U5E6</accession>